<name>A0A0G0RGM6_9BACT</name>
<dbReference type="EMBL" id="LBWR01000001">
    <property type="protein sequence ID" value="KKR12807.1"/>
    <property type="molecule type" value="Genomic_DNA"/>
</dbReference>
<protein>
    <submittedName>
        <fullName evidence="1">Uncharacterized protein</fullName>
    </submittedName>
</protein>
<accession>A0A0G0RGM6</accession>
<proteinExistence type="predicted"/>
<comment type="caution">
    <text evidence="1">The sequence shown here is derived from an EMBL/GenBank/DDBJ whole genome shotgun (WGS) entry which is preliminary data.</text>
</comment>
<organism evidence="1 2">
    <name type="scientific">Candidatus Wolfebacteria bacterium GW2011_GWC2_39_22</name>
    <dbReference type="NCBI Taxonomy" id="1619013"/>
    <lineage>
        <taxon>Bacteria</taxon>
        <taxon>Candidatus Wolfeibacteriota</taxon>
    </lineage>
</organism>
<dbReference type="AlphaFoldDB" id="A0A0G0RGM6"/>
<dbReference type="Proteomes" id="UP000034665">
    <property type="component" value="Unassembled WGS sequence"/>
</dbReference>
<reference evidence="1 2" key="1">
    <citation type="journal article" date="2015" name="Nature">
        <title>rRNA introns, odd ribosomes, and small enigmatic genomes across a large radiation of phyla.</title>
        <authorList>
            <person name="Brown C.T."/>
            <person name="Hug L.A."/>
            <person name="Thomas B.C."/>
            <person name="Sharon I."/>
            <person name="Castelle C.J."/>
            <person name="Singh A."/>
            <person name="Wilkins M.J."/>
            <person name="Williams K.H."/>
            <person name="Banfield J.F."/>
        </authorList>
    </citation>
    <scope>NUCLEOTIDE SEQUENCE [LARGE SCALE GENOMIC DNA]</scope>
</reference>
<gene>
    <name evidence="1" type="ORF">UT41_C0001G0351</name>
</gene>
<sequence>MTEGTDFEFTNMEIFRIKGAGKISEEARCLSAPTLGVRVPSFSRFGGDPEIFLVRSFALGVASERSKRATCRAVGFDYSDTNPTDVLF</sequence>
<evidence type="ECO:0000313" key="1">
    <source>
        <dbReference type="EMBL" id="KKR12807.1"/>
    </source>
</evidence>
<evidence type="ECO:0000313" key="2">
    <source>
        <dbReference type="Proteomes" id="UP000034665"/>
    </source>
</evidence>